<evidence type="ECO:0000256" key="4">
    <source>
        <dbReference type="ARBA" id="ARBA00047684"/>
    </source>
</evidence>
<dbReference type="GO" id="GO:0050385">
    <property type="term" value="F:ureidoglycolate lyase activity"/>
    <property type="evidence" value="ECO:0007669"/>
    <property type="project" value="UniProtKB-EC"/>
</dbReference>
<accession>A0A261UKD1</accession>
<dbReference type="Pfam" id="PF04115">
    <property type="entry name" value="Ureidogly_lyase"/>
    <property type="match status" value="1"/>
</dbReference>
<dbReference type="EMBL" id="NEVS01000004">
    <property type="protein sequence ID" value="OZI61842.1"/>
    <property type="molecule type" value="Genomic_DNA"/>
</dbReference>
<evidence type="ECO:0000256" key="2">
    <source>
        <dbReference type="ARBA" id="ARBA00022631"/>
    </source>
</evidence>
<dbReference type="InterPro" id="IPR011051">
    <property type="entry name" value="RmlC_Cupin_sf"/>
</dbReference>
<dbReference type="GO" id="GO:0004848">
    <property type="term" value="F:ureidoglycolate hydrolase activity"/>
    <property type="evidence" value="ECO:0007669"/>
    <property type="project" value="InterPro"/>
</dbReference>
<protein>
    <recommendedName>
        <fullName evidence="7">Ureidoglycolate hydrolase</fullName>
    </recommendedName>
</protein>
<dbReference type="Proteomes" id="UP000215767">
    <property type="component" value="Unassembled WGS sequence"/>
</dbReference>
<gene>
    <name evidence="5" type="ORF">CAL28_21610</name>
</gene>
<proteinExistence type="predicted"/>
<dbReference type="AlphaFoldDB" id="A0A261UKD1"/>
<comment type="subunit">
    <text evidence="1">Homodimer.</text>
</comment>
<dbReference type="GO" id="GO:0000256">
    <property type="term" value="P:allantoin catabolic process"/>
    <property type="evidence" value="ECO:0007669"/>
    <property type="project" value="InterPro"/>
</dbReference>
<sequence length="163" mass="17366">MPLQHIVVRPDGDARLDPYGVIFPVTPGDDRIPIPLEHPGAAGHGVFTATVIRARSSQATGSIRGMERHPHSVQAFVPLSAYRLVAVTASGREPPTEPGQLAVLHIPAGWGFAWHPGVWHTGMMGDGMDAALVSMVRRIPDGSDTETITLPFSINPAEPHAHG</sequence>
<comment type="caution">
    <text evidence="5">The sequence shown here is derived from an EMBL/GenBank/DDBJ whole genome shotgun (WGS) entry which is preliminary data.</text>
</comment>
<comment type="catalytic activity">
    <reaction evidence="4">
        <text>(S)-ureidoglycolate = urea + glyoxylate</text>
        <dbReference type="Rhea" id="RHEA:11304"/>
        <dbReference type="ChEBI" id="CHEBI:16199"/>
        <dbReference type="ChEBI" id="CHEBI:36655"/>
        <dbReference type="ChEBI" id="CHEBI:57296"/>
        <dbReference type="EC" id="4.3.2.3"/>
    </reaction>
</comment>
<dbReference type="Gene3D" id="2.60.120.480">
    <property type="entry name" value="Ureidoglycolate hydrolase"/>
    <property type="match status" value="1"/>
</dbReference>
<evidence type="ECO:0000313" key="6">
    <source>
        <dbReference type="Proteomes" id="UP000215767"/>
    </source>
</evidence>
<dbReference type="SUPFAM" id="SSF51182">
    <property type="entry name" value="RmlC-like cupins"/>
    <property type="match status" value="1"/>
</dbReference>
<name>A0A261UKD1_9BORD</name>
<dbReference type="InterPro" id="IPR024060">
    <property type="entry name" value="Ureidoglycolate_lyase_dom_sf"/>
</dbReference>
<keyword evidence="6" id="KW-1185">Reference proteome</keyword>
<dbReference type="RefSeq" id="WP_094843230.1">
    <property type="nucleotide sequence ID" value="NZ_NEVS01000004.1"/>
</dbReference>
<dbReference type="InterPro" id="IPR007247">
    <property type="entry name" value="Ureidogly_lyase"/>
</dbReference>
<evidence type="ECO:0008006" key="7">
    <source>
        <dbReference type="Google" id="ProtNLM"/>
    </source>
</evidence>
<organism evidence="5 6">
    <name type="scientific">Bordetella genomosp. 11</name>
    <dbReference type="NCBI Taxonomy" id="1416808"/>
    <lineage>
        <taxon>Bacteria</taxon>
        <taxon>Pseudomonadati</taxon>
        <taxon>Pseudomonadota</taxon>
        <taxon>Betaproteobacteria</taxon>
        <taxon>Burkholderiales</taxon>
        <taxon>Alcaligenaceae</taxon>
        <taxon>Bordetella</taxon>
    </lineage>
</organism>
<reference evidence="6" key="1">
    <citation type="submission" date="2017-05" db="EMBL/GenBank/DDBJ databases">
        <title>Complete and WGS of Bordetella genogroups.</title>
        <authorList>
            <person name="Spilker T."/>
            <person name="Lipuma J."/>
        </authorList>
    </citation>
    <scope>NUCLEOTIDE SEQUENCE [LARGE SCALE GENOMIC DNA]</scope>
    <source>
        <strain evidence="6">AU8856</strain>
    </source>
</reference>
<keyword evidence="2" id="KW-0659">Purine metabolism</keyword>
<keyword evidence="3" id="KW-0456">Lyase</keyword>
<evidence type="ECO:0000313" key="5">
    <source>
        <dbReference type="EMBL" id="OZI61842.1"/>
    </source>
</evidence>
<dbReference type="GO" id="GO:0006144">
    <property type="term" value="P:purine nucleobase metabolic process"/>
    <property type="evidence" value="ECO:0007669"/>
    <property type="project" value="UniProtKB-KW"/>
</dbReference>
<evidence type="ECO:0000256" key="1">
    <source>
        <dbReference type="ARBA" id="ARBA00011738"/>
    </source>
</evidence>
<dbReference type="OrthoDB" id="9804602at2"/>
<evidence type="ECO:0000256" key="3">
    <source>
        <dbReference type="ARBA" id="ARBA00023239"/>
    </source>
</evidence>